<dbReference type="InterPro" id="IPR050982">
    <property type="entry name" value="Auxin_biosynth/cation_transpt"/>
</dbReference>
<reference evidence="4 5" key="1">
    <citation type="journal article" date="2015" name="Sci. Rep.">
        <title>Chromosome-level genome map provides insights into diverse defense mechanisms in the medicinal fungus Ganoderma sinense.</title>
        <authorList>
            <person name="Zhu Y."/>
            <person name="Xu J."/>
            <person name="Sun C."/>
            <person name="Zhou S."/>
            <person name="Xu H."/>
            <person name="Nelson D.R."/>
            <person name="Qian J."/>
            <person name="Song J."/>
            <person name="Luo H."/>
            <person name="Xiang L."/>
            <person name="Li Y."/>
            <person name="Xu Z."/>
            <person name="Ji A."/>
            <person name="Wang L."/>
            <person name="Lu S."/>
            <person name="Hayward A."/>
            <person name="Sun W."/>
            <person name="Li X."/>
            <person name="Schwartz D.C."/>
            <person name="Wang Y."/>
            <person name="Chen S."/>
        </authorList>
    </citation>
    <scope>NUCLEOTIDE SEQUENCE [LARGE SCALE GENOMIC DNA]</scope>
    <source>
        <strain evidence="4 5">ZZ0214-1</strain>
    </source>
</reference>
<organism evidence="4 5">
    <name type="scientific">Ganoderma sinense ZZ0214-1</name>
    <dbReference type="NCBI Taxonomy" id="1077348"/>
    <lineage>
        <taxon>Eukaryota</taxon>
        <taxon>Fungi</taxon>
        <taxon>Dikarya</taxon>
        <taxon>Basidiomycota</taxon>
        <taxon>Agaricomycotina</taxon>
        <taxon>Agaricomycetes</taxon>
        <taxon>Polyporales</taxon>
        <taxon>Polyporaceae</taxon>
        <taxon>Ganoderma</taxon>
    </lineage>
</organism>
<gene>
    <name evidence="4" type="ORF">GSI_00732</name>
</gene>
<dbReference type="AlphaFoldDB" id="A0A2G8STE9"/>
<dbReference type="Proteomes" id="UP000230002">
    <property type="component" value="Unassembled WGS sequence"/>
</dbReference>
<dbReference type="InterPro" id="IPR036188">
    <property type="entry name" value="FAD/NAD-bd_sf"/>
</dbReference>
<keyword evidence="2" id="KW-0274">FAD</keyword>
<sequence>MGLSALVIERTARVGDVWRNRYPSLALHTPRKQHTLLYQPYPDNWPLYTPRDKVANWLEQYASVQDLVIWTSTELQPRPKYDEAMREWDVTIIREGKEYKIRPAHIIVATGTLGAPNVPKISGEDIFKGRLYHSVEYNGPEEFTGKRVVVIGAGNTAIDICQDLALTGVGEVTMVQRSSTCVMARDFMTEILKHVFPEGVPMTVSDLRNAALPYGLLKKLNIRAQPYMWQAQKELHDKLRKGGIHLNMGPDGLWQDKGGADLIAEGRIKVKHGVEIDHLAENNVVFTDRSELPADIVILATGYLNMKDTNRALLGDDIIDKTGELYGLDEEGELRSSYRPSGQPGLWYATGDFFQGRFMSKILGMQIKARQLGLVKPDQL</sequence>
<dbReference type="Pfam" id="PF00743">
    <property type="entry name" value="FMO-like"/>
    <property type="match status" value="1"/>
</dbReference>
<evidence type="ECO:0000313" key="5">
    <source>
        <dbReference type="Proteomes" id="UP000230002"/>
    </source>
</evidence>
<dbReference type="InterPro" id="IPR020946">
    <property type="entry name" value="Flavin_mOase-like"/>
</dbReference>
<dbReference type="GO" id="GO:0050661">
    <property type="term" value="F:NADP binding"/>
    <property type="evidence" value="ECO:0007669"/>
    <property type="project" value="InterPro"/>
</dbReference>
<dbReference type="Gene3D" id="3.50.50.60">
    <property type="entry name" value="FAD/NAD(P)-binding domain"/>
    <property type="match status" value="1"/>
</dbReference>
<dbReference type="PANTHER" id="PTHR43539:SF68">
    <property type="entry name" value="FLAVIN-BINDING MONOOXYGENASE-LIKE PROTEIN (AFU_ORTHOLOGUE AFUA_4G09220)"/>
    <property type="match status" value="1"/>
</dbReference>
<evidence type="ECO:0000313" key="4">
    <source>
        <dbReference type="EMBL" id="PIL37040.1"/>
    </source>
</evidence>
<dbReference type="GO" id="GO:0004499">
    <property type="term" value="F:N,N-dimethylaniline monooxygenase activity"/>
    <property type="evidence" value="ECO:0007669"/>
    <property type="project" value="InterPro"/>
</dbReference>
<keyword evidence="3" id="KW-0560">Oxidoreductase</keyword>
<keyword evidence="1" id="KW-0285">Flavoprotein</keyword>
<dbReference type="STRING" id="1077348.A0A2G8STE9"/>
<evidence type="ECO:0008006" key="6">
    <source>
        <dbReference type="Google" id="ProtNLM"/>
    </source>
</evidence>
<dbReference type="PANTHER" id="PTHR43539">
    <property type="entry name" value="FLAVIN-BINDING MONOOXYGENASE-LIKE PROTEIN (AFU_ORTHOLOGUE AFUA_4G09220)"/>
    <property type="match status" value="1"/>
</dbReference>
<dbReference type="EMBL" id="AYKW01000001">
    <property type="protein sequence ID" value="PIL37040.1"/>
    <property type="molecule type" value="Genomic_DNA"/>
</dbReference>
<name>A0A2G8STE9_9APHY</name>
<comment type="caution">
    <text evidence="4">The sequence shown here is derived from an EMBL/GenBank/DDBJ whole genome shotgun (WGS) entry which is preliminary data.</text>
</comment>
<evidence type="ECO:0000256" key="1">
    <source>
        <dbReference type="ARBA" id="ARBA00022630"/>
    </source>
</evidence>
<protein>
    <recommendedName>
        <fullName evidence="6">FAD/NAD(P)-binding domain-containing protein</fullName>
    </recommendedName>
</protein>
<dbReference type="SUPFAM" id="SSF51905">
    <property type="entry name" value="FAD/NAD(P)-binding domain"/>
    <property type="match status" value="2"/>
</dbReference>
<keyword evidence="5" id="KW-1185">Reference proteome</keyword>
<evidence type="ECO:0000256" key="3">
    <source>
        <dbReference type="ARBA" id="ARBA00023002"/>
    </source>
</evidence>
<accession>A0A2G8STE9</accession>
<evidence type="ECO:0000256" key="2">
    <source>
        <dbReference type="ARBA" id="ARBA00022827"/>
    </source>
</evidence>
<proteinExistence type="predicted"/>
<dbReference type="OrthoDB" id="74360at2759"/>
<dbReference type="GO" id="GO:0050660">
    <property type="term" value="F:flavin adenine dinucleotide binding"/>
    <property type="evidence" value="ECO:0007669"/>
    <property type="project" value="InterPro"/>
</dbReference>